<dbReference type="STRING" id="29845.A0A1V6SDH2"/>
<feature type="region of interest" description="Disordered" evidence="1">
    <location>
        <begin position="161"/>
        <end position="239"/>
    </location>
</feature>
<feature type="compositionally biased region" description="Basic and acidic residues" evidence="1">
    <location>
        <begin position="313"/>
        <end position="325"/>
    </location>
</feature>
<feature type="compositionally biased region" description="Basic and acidic residues" evidence="1">
    <location>
        <begin position="165"/>
        <end position="177"/>
    </location>
</feature>
<evidence type="ECO:0000256" key="1">
    <source>
        <dbReference type="SAM" id="MobiDB-lite"/>
    </source>
</evidence>
<feature type="compositionally biased region" description="Polar residues" evidence="1">
    <location>
        <begin position="39"/>
        <end position="53"/>
    </location>
</feature>
<protein>
    <submittedName>
        <fullName evidence="2">Uncharacterized protein</fullName>
    </submittedName>
</protein>
<feature type="compositionally biased region" description="Polar residues" evidence="1">
    <location>
        <begin position="195"/>
        <end position="205"/>
    </location>
</feature>
<dbReference type="EMBL" id="MDYP01000001">
    <property type="protein sequence ID" value="OQE12075.1"/>
    <property type="molecule type" value="Genomic_DNA"/>
</dbReference>
<evidence type="ECO:0000313" key="3">
    <source>
        <dbReference type="Proteomes" id="UP000191518"/>
    </source>
</evidence>
<proteinExistence type="predicted"/>
<comment type="caution">
    <text evidence="2">The sequence shown here is derived from an EMBL/GenBank/DDBJ whole genome shotgun (WGS) entry which is preliminary data.</text>
</comment>
<sequence length="476" mass="53225">MEHKLSAKAIKIRHRLTFTKTNSARGLESPLVLPIEANPPSSRPRSATNTGSPTQEESTQEEQTWKISEPDPSRGYSFTDDPGYFRPASPFIDRQEIEEDLEDDIKHACAMLSYSIDRGLSTGLSHQSVMPFWTDGQNPAGQPSVNTAALSLEQHVLLLSAPKPIKSETESTKKHDSGVGMSFNSPSQPMRPYDNSASRTDTSARFYNKQPSASPPHSPSASEHRSRSQSLTTTAEHNQWERTYSSSLVPFPYSPPQLNSEWKLEPMTPDSPVSSLNEIDRKLEATDTNDKPETFSPTISPQGVRFSGVDRTWRRASRDPQRLNEEQTTTMQAKEPKPMIRFYSSHNQPAGTFNSREWLEKNFWDRDPSVYSDVSLASPLDAETGTVSRPETGNPRLGNPSTNEQESRDGYPSSRAMSYSASCLVDESKHRERVYSVDVPGLPPKNNRRKKASLLLRKLAGLGIKKKENNNENEVC</sequence>
<dbReference type="OrthoDB" id="4188313at2759"/>
<feature type="region of interest" description="Disordered" evidence="1">
    <location>
        <begin position="19"/>
        <end position="76"/>
    </location>
</feature>
<dbReference type="Proteomes" id="UP000191518">
    <property type="component" value="Unassembled WGS sequence"/>
</dbReference>
<organism evidence="2 3">
    <name type="scientific">Penicillium vulpinum</name>
    <dbReference type="NCBI Taxonomy" id="29845"/>
    <lineage>
        <taxon>Eukaryota</taxon>
        <taxon>Fungi</taxon>
        <taxon>Dikarya</taxon>
        <taxon>Ascomycota</taxon>
        <taxon>Pezizomycotina</taxon>
        <taxon>Eurotiomycetes</taxon>
        <taxon>Eurotiomycetidae</taxon>
        <taxon>Eurotiales</taxon>
        <taxon>Aspergillaceae</taxon>
        <taxon>Penicillium</taxon>
    </lineage>
</organism>
<name>A0A1V6SDH2_9EURO</name>
<reference evidence="3" key="1">
    <citation type="journal article" date="2017" name="Nat. Microbiol.">
        <title>Global analysis of biosynthetic gene clusters reveals vast potential of secondary metabolite production in Penicillium species.</title>
        <authorList>
            <person name="Nielsen J.C."/>
            <person name="Grijseels S."/>
            <person name="Prigent S."/>
            <person name="Ji B."/>
            <person name="Dainat J."/>
            <person name="Nielsen K.F."/>
            <person name="Frisvad J.C."/>
            <person name="Workman M."/>
            <person name="Nielsen J."/>
        </authorList>
    </citation>
    <scope>NUCLEOTIDE SEQUENCE [LARGE SCALE GENOMIC DNA]</scope>
    <source>
        <strain evidence="3">IBT 29486</strain>
    </source>
</reference>
<keyword evidence="3" id="KW-1185">Reference proteome</keyword>
<accession>A0A1V6SDH2</accession>
<evidence type="ECO:0000313" key="2">
    <source>
        <dbReference type="EMBL" id="OQE12075.1"/>
    </source>
</evidence>
<gene>
    <name evidence="2" type="ORF">PENVUL_c001G09916</name>
</gene>
<feature type="region of interest" description="Disordered" evidence="1">
    <location>
        <begin position="313"/>
        <end position="333"/>
    </location>
</feature>
<dbReference type="AlphaFoldDB" id="A0A1V6SDH2"/>
<feature type="region of interest" description="Disordered" evidence="1">
    <location>
        <begin position="381"/>
        <end position="415"/>
    </location>
</feature>